<evidence type="ECO:0000313" key="2">
    <source>
        <dbReference type="EMBL" id="PZF84807.1"/>
    </source>
</evidence>
<keyword evidence="3" id="KW-1185">Reference proteome</keyword>
<comment type="caution">
    <text evidence="2">The sequence shown here is derived from an EMBL/GenBank/DDBJ whole genome shotgun (WGS) entry which is preliminary data.</text>
</comment>
<dbReference type="InterPro" id="IPR029063">
    <property type="entry name" value="SAM-dependent_MTases_sf"/>
</dbReference>
<dbReference type="AlphaFoldDB" id="A0A2W2C9D5"/>
<dbReference type="SUPFAM" id="SSF53335">
    <property type="entry name" value="S-adenosyl-L-methionine-dependent methyltransferases"/>
    <property type="match status" value="1"/>
</dbReference>
<organism evidence="2 3">
    <name type="scientific">Jiangella anatolica</name>
    <dbReference type="NCBI Taxonomy" id="2670374"/>
    <lineage>
        <taxon>Bacteria</taxon>
        <taxon>Bacillati</taxon>
        <taxon>Actinomycetota</taxon>
        <taxon>Actinomycetes</taxon>
        <taxon>Jiangellales</taxon>
        <taxon>Jiangellaceae</taxon>
        <taxon>Jiangella</taxon>
    </lineage>
</organism>
<dbReference type="Pfam" id="PF13649">
    <property type="entry name" value="Methyltransf_25"/>
    <property type="match status" value="1"/>
</dbReference>
<dbReference type="Gene3D" id="3.40.50.150">
    <property type="entry name" value="Vaccinia Virus protein VP39"/>
    <property type="match status" value="1"/>
</dbReference>
<dbReference type="EMBL" id="POTW01000012">
    <property type="protein sequence ID" value="PZF84807.1"/>
    <property type="molecule type" value="Genomic_DNA"/>
</dbReference>
<dbReference type="InterPro" id="IPR041698">
    <property type="entry name" value="Methyltransf_25"/>
</dbReference>
<feature type="domain" description="Methyltransferase" evidence="1">
    <location>
        <begin position="41"/>
        <end position="140"/>
    </location>
</feature>
<proteinExistence type="predicted"/>
<accession>A0A2W2C9D5</accession>
<gene>
    <name evidence="2" type="ORF">C1I92_07000</name>
</gene>
<dbReference type="Proteomes" id="UP000248764">
    <property type="component" value="Unassembled WGS sequence"/>
</dbReference>
<evidence type="ECO:0000313" key="3">
    <source>
        <dbReference type="Proteomes" id="UP000248764"/>
    </source>
</evidence>
<evidence type="ECO:0000259" key="1">
    <source>
        <dbReference type="Pfam" id="PF13649"/>
    </source>
</evidence>
<name>A0A2W2C9D5_9ACTN</name>
<protein>
    <recommendedName>
        <fullName evidence="1">Methyltransferase domain-containing protein</fullName>
    </recommendedName>
</protein>
<dbReference type="RefSeq" id="WP_111253944.1">
    <property type="nucleotide sequence ID" value="NZ_POTW01000012.1"/>
</dbReference>
<sequence>MTWENYERLAEFHDLFMTEAWERLRPRVRSALAHLGETSVVVEIGAGSGIGTRTIAAETRARIFAVEPALVMRSILTARVADHPQLADRVTVVAGSVPDDLGEVPAGIDAFVCAHMLGHLDRETRRGLFAWLGSHLRPGGVGLVTTQERPEAPAGRDGDTLLVETRTIGDYEYRAHHLRTGRPGRHSSRYEVWRGSTLVRSESFEGRWEAVTAGDVAADLPPSLALEVVASGVALIRSRDGRPSRDRRAAR</sequence>
<dbReference type="CDD" id="cd02440">
    <property type="entry name" value="AdoMet_MTases"/>
    <property type="match status" value="1"/>
</dbReference>
<reference evidence="2 3" key="1">
    <citation type="submission" date="2018-01" db="EMBL/GenBank/DDBJ databases">
        <title>Draft genome sequence of Jiangella sp. GTF31.</title>
        <authorList>
            <person name="Sahin N."/>
            <person name="Ay H."/>
            <person name="Saygin H."/>
        </authorList>
    </citation>
    <scope>NUCLEOTIDE SEQUENCE [LARGE SCALE GENOMIC DNA]</scope>
    <source>
        <strain evidence="2 3">GTF31</strain>
    </source>
</reference>